<keyword evidence="2" id="KW-0430">Lectin</keyword>
<dbReference type="OrthoDB" id="1938591at2759"/>
<dbReference type="CDD" id="cd16100">
    <property type="entry name" value="ARID"/>
    <property type="match status" value="1"/>
</dbReference>
<evidence type="ECO:0000313" key="3">
    <source>
        <dbReference type="Proteomes" id="UP000245207"/>
    </source>
</evidence>
<evidence type="ECO:0000313" key="2">
    <source>
        <dbReference type="EMBL" id="PWA38222.1"/>
    </source>
</evidence>
<dbReference type="GO" id="GO:0030246">
    <property type="term" value="F:carbohydrate binding"/>
    <property type="evidence" value="ECO:0007669"/>
    <property type="project" value="UniProtKB-KW"/>
</dbReference>
<dbReference type="Proteomes" id="UP000245207">
    <property type="component" value="Unassembled WGS sequence"/>
</dbReference>
<reference evidence="2 3" key="1">
    <citation type="journal article" date="2018" name="Mol. Plant">
        <title>The genome of Artemisia annua provides insight into the evolution of Asteraceae family and artemisinin biosynthesis.</title>
        <authorList>
            <person name="Shen Q."/>
            <person name="Zhang L."/>
            <person name="Liao Z."/>
            <person name="Wang S."/>
            <person name="Yan T."/>
            <person name="Shi P."/>
            <person name="Liu M."/>
            <person name="Fu X."/>
            <person name="Pan Q."/>
            <person name="Wang Y."/>
            <person name="Lv Z."/>
            <person name="Lu X."/>
            <person name="Zhang F."/>
            <person name="Jiang W."/>
            <person name="Ma Y."/>
            <person name="Chen M."/>
            <person name="Hao X."/>
            <person name="Li L."/>
            <person name="Tang Y."/>
            <person name="Lv G."/>
            <person name="Zhou Y."/>
            <person name="Sun X."/>
            <person name="Brodelius P.E."/>
            <person name="Rose J.K.C."/>
            <person name="Tang K."/>
        </authorList>
    </citation>
    <scope>NUCLEOTIDE SEQUENCE [LARGE SCALE GENOMIC DNA]</scope>
    <source>
        <strain evidence="3">cv. Huhao1</strain>
        <tissue evidence="2">Leaf</tissue>
    </source>
</reference>
<dbReference type="Pfam" id="PF01388">
    <property type="entry name" value="ARID"/>
    <property type="match status" value="1"/>
</dbReference>
<dbReference type="PROSITE" id="PS51011">
    <property type="entry name" value="ARID"/>
    <property type="match status" value="1"/>
</dbReference>
<keyword evidence="3" id="KW-1185">Reference proteome</keyword>
<feature type="domain" description="ARID" evidence="1">
    <location>
        <begin position="39"/>
        <end position="131"/>
    </location>
</feature>
<dbReference type="AlphaFoldDB" id="A0A2U1KN98"/>
<protein>
    <submittedName>
        <fullName evidence="2">Bulb-type lectin domain-containing protein</fullName>
    </submittedName>
</protein>
<dbReference type="Gene3D" id="1.10.150.60">
    <property type="entry name" value="ARID DNA-binding domain"/>
    <property type="match status" value="1"/>
</dbReference>
<organism evidence="2 3">
    <name type="scientific">Artemisia annua</name>
    <name type="common">Sweet wormwood</name>
    <dbReference type="NCBI Taxonomy" id="35608"/>
    <lineage>
        <taxon>Eukaryota</taxon>
        <taxon>Viridiplantae</taxon>
        <taxon>Streptophyta</taxon>
        <taxon>Embryophyta</taxon>
        <taxon>Tracheophyta</taxon>
        <taxon>Spermatophyta</taxon>
        <taxon>Magnoliopsida</taxon>
        <taxon>eudicotyledons</taxon>
        <taxon>Gunneridae</taxon>
        <taxon>Pentapetalae</taxon>
        <taxon>asterids</taxon>
        <taxon>campanulids</taxon>
        <taxon>Asterales</taxon>
        <taxon>Asteraceae</taxon>
        <taxon>Asteroideae</taxon>
        <taxon>Anthemideae</taxon>
        <taxon>Artemisiinae</taxon>
        <taxon>Artemisia</taxon>
    </lineage>
</organism>
<dbReference type="GO" id="GO:0003677">
    <property type="term" value="F:DNA binding"/>
    <property type="evidence" value="ECO:0007669"/>
    <property type="project" value="InterPro"/>
</dbReference>
<proteinExistence type="predicted"/>
<accession>A0A2U1KN98</accession>
<name>A0A2U1KN98_ARTAN</name>
<evidence type="ECO:0000259" key="1">
    <source>
        <dbReference type="PROSITE" id="PS51011"/>
    </source>
</evidence>
<dbReference type="SUPFAM" id="SSF46774">
    <property type="entry name" value="ARID-like"/>
    <property type="match status" value="1"/>
</dbReference>
<dbReference type="InterPro" id="IPR001606">
    <property type="entry name" value="ARID_dom"/>
</dbReference>
<dbReference type="EMBL" id="PKPP01015870">
    <property type="protein sequence ID" value="PWA38222.1"/>
    <property type="molecule type" value="Genomic_DNA"/>
</dbReference>
<dbReference type="InterPro" id="IPR036431">
    <property type="entry name" value="ARID_dom_sf"/>
</dbReference>
<comment type="caution">
    <text evidence="2">The sequence shown here is derived from an EMBL/GenBank/DDBJ whole genome shotgun (WGS) entry which is preliminary data.</text>
</comment>
<gene>
    <name evidence="2" type="ORF">CTI12_AA583300</name>
</gene>
<sequence>MKHEEENKAENSTPNPQQLDINAFLNLLKCDDIIRQEWDYFRYKFDKVVKWFYNHYLNKSLPGPIPPTINGTQVYLLDLYKLIEGLGGYLSVHFGQEFGTIGELIGLSKQDGDELKKCYIKYLDIFTSYYKTARGPNFPTKRVEVDKYITRKRRVVSVEAS</sequence>